<dbReference type="Gene3D" id="3.40.50.300">
    <property type="entry name" value="P-loop containing nucleotide triphosphate hydrolases"/>
    <property type="match status" value="1"/>
</dbReference>
<name>A0ABP2AS16_SARVE</name>
<dbReference type="InterPro" id="IPR014001">
    <property type="entry name" value="Helicase_ATP-bd"/>
</dbReference>
<dbReference type="Gene3D" id="3.40.50.10810">
    <property type="entry name" value="Tandem AAA-ATPase domain"/>
    <property type="match status" value="1"/>
</dbReference>
<feature type="domain" description="Helicase C-terminal" evidence="4">
    <location>
        <begin position="682"/>
        <end position="863"/>
    </location>
</feature>
<comment type="caution">
    <text evidence="5">The sequence shown here is derived from an EMBL/GenBank/DDBJ whole genome shotgun (WGS) entry which is preliminary data.</text>
</comment>
<evidence type="ECO:0000256" key="2">
    <source>
        <dbReference type="SAM" id="Coils"/>
    </source>
</evidence>
<keyword evidence="2" id="KW-0175">Coiled coil</keyword>
<feature type="domain" description="Helicase ATP-binding" evidence="3">
    <location>
        <begin position="256"/>
        <end position="418"/>
    </location>
</feature>
<feature type="coiled-coil region" evidence="2">
    <location>
        <begin position="862"/>
        <end position="889"/>
    </location>
</feature>
<dbReference type="RefSeq" id="WP_055257425.1">
    <property type="nucleotide sequence ID" value="NZ_CABIXL010000002.1"/>
</dbReference>
<dbReference type="PROSITE" id="PS51192">
    <property type="entry name" value="HELICASE_ATP_BIND_1"/>
    <property type="match status" value="1"/>
</dbReference>
<keyword evidence="5" id="KW-0067">ATP-binding</keyword>
<dbReference type="SUPFAM" id="SSF52540">
    <property type="entry name" value="P-loop containing nucleoside triphosphate hydrolases"/>
    <property type="match status" value="2"/>
</dbReference>
<dbReference type="PANTHER" id="PTHR45766:SF6">
    <property type="entry name" value="SWI_SNF-RELATED MATRIX-ASSOCIATED ACTIN-DEPENDENT REGULATOR OF CHROMATIN SUBFAMILY A-LIKE PROTEIN 1"/>
    <property type="match status" value="1"/>
</dbReference>
<gene>
    <name evidence="5" type="ORF">ERS852473_00533</name>
</gene>
<accession>A0ABP2AS16</accession>
<evidence type="ECO:0000259" key="3">
    <source>
        <dbReference type="PROSITE" id="PS51192"/>
    </source>
</evidence>
<keyword evidence="5" id="KW-0347">Helicase</keyword>
<dbReference type="PANTHER" id="PTHR45766">
    <property type="entry name" value="DNA ANNEALING HELICASE AND ENDONUCLEASE ZRANB3 FAMILY MEMBER"/>
    <property type="match status" value="1"/>
</dbReference>
<dbReference type="InterPro" id="IPR027417">
    <property type="entry name" value="P-loop_NTPase"/>
</dbReference>
<keyword evidence="1" id="KW-0378">Hydrolase</keyword>
<dbReference type="InterPro" id="IPR000330">
    <property type="entry name" value="SNF2_N"/>
</dbReference>
<protein>
    <submittedName>
        <fullName evidence="5">ATP-dependent helicase HepA</fullName>
    </submittedName>
</protein>
<dbReference type="SMART" id="SM00490">
    <property type="entry name" value="HELICc"/>
    <property type="match status" value="1"/>
</dbReference>
<reference evidence="5 6" key="1">
    <citation type="submission" date="2015-09" db="EMBL/GenBank/DDBJ databases">
        <authorList>
            <consortium name="Pathogen Informatics"/>
            <person name="Wu L."/>
            <person name="Ma J."/>
        </authorList>
    </citation>
    <scope>NUCLEOTIDE SEQUENCE [LARGE SCALE GENOMIC DNA]</scope>
    <source>
        <strain evidence="5 6">2789STDY5834858</strain>
    </source>
</reference>
<keyword evidence="6" id="KW-1185">Reference proteome</keyword>
<evidence type="ECO:0000313" key="5">
    <source>
        <dbReference type="EMBL" id="CUN57918.1"/>
    </source>
</evidence>
<sequence length="1056" mass="123077">MSLGINSNEDIVEKINEILNNKKDCVINIVNDKLTLSVFSLLEKNLKNVREINFIIRNTKYIPKQSEISKEFDISGSAKDMLFNSYDIVEKNKLQHFKKAKNMYEFIKKHVNVKKVKKGISIGSNIIIIDEDFMIQGSSSLELSSKATNKRSINFDTVINSSMDKNQIINAKNTFNKIWFGENITEDFKNELLKSLSYVYKDHSPEFLYYFTLNELFGEQLDYGIERFERDNIDFKKTEIWDMLFDFQKDAVLSAIQKINKYNGCIIADSVGLGKTFEALAVIKYFELRQDNVLVLTPAKLYENWASFKGDYVDSPINETFNYKIMFHTDLSRDKGESREGKDLSRFDWSKFDFIVIDESHNFRNRVEKQDGNITRYQKLLSAIKKGNFTTKVLLLSATPVNNSLTDLRNQISLITADRDNAFRDMEIKSMDNLLRKTSAVINRWDRQRVKRKEDLFNDLPSDFYKLLEMITISRSRKHITNYYGTEKIGTFPDKLKPDTYKPEIDLKGELINFKETNAMLEDLTLAVYAPISYIKSEYLPIYKEKYESIGKNGRVLLSNELRESGTKTLHRFNLFKRLESSVYSFGETIRRLMERINNYIEVIEKSSNDENFEINAEEIEDEETLDYKYEIKVKHLNKGNFLNDLYYDLYILEKLYKDISKVLEEGRDKKLQSLVEVLTNKVKETPYNVGNKKVLIFTAFADTAKYLYESINKDLLKLNCYSAYVSGSDKPKTNNKNINNDFNSVLSAFSPQSKLRREVPKEKQIDILIGTDCISEGQNLQDCDCIINYDIQWNPVSLIQRFGRIDRIGSKNKSIKMINFFPAMDLNEYLSLEQRVKGKMISVNLASTGDEDILTPEMNDINFRKRQLEKLKDEVIDIEDANDNISLTDLNMNEYLFELSNYVEKMPEIKEVPRGIYSITKGEKQGVIFCFKHKNMFDKPKNESSLYPYYLLYISNDGEVYYTNNQAREVLKEFRKICFKNSQPLELLIKGFLKETKNTKDMSMYSKLLSEAIKTIQGSEEEVAMETMFDFGGFNNEFANESEDDFELISLLVVK</sequence>
<evidence type="ECO:0000256" key="1">
    <source>
        <dbReference type="ARBA" id="ARBA00022801"/>
    </source>
</evidence>
<dbReference type="Pfam" id="PF00176">
    <property type="entry name" value="SNF2-rel_dom"/>
    <property type="match status" value="1"/>
</dbReference>
<dbReference type="GO" id="GO:0004386">
    <property type="term" value="F:helicase activity"/>
    <property type="evidence" value="ECO:0007669"/>
    <property type="project" value="UniProtKB-KW"/>
</dbReference>
<dbReference type="Pfam" id="PF00271">
    <property type="entry name" value="Helicase_C"/>
    <property type="match status" value="1"/>
</dbReference>
<dbReference type="PROSITE" id="PS51194">
    <property type="entry name" value="HELICASE_CTER"/>
    <property type="match status" value="1"/>
</dbReference>
<dbReference type="Proteomes" id="UP000095488">
    <property type="component" value="Unassembled WGS sequence"/>
</dbReference>
<proteinExistence type="predicted"/>
<evidence type="ECO:0000259" key="4">
    <source>
        <dbReference type="PROSITE" id="PS51194"/>
    </source>
</evidence>
<dbReference type="SMART" id="SM00487">
    <property type="entry name" value="DEXDc"/>
    <property type="match status" value="1"/>
</dbReference>
<dbReference type="InterPro" id="IPR001650">
    <property type="entry name" value="Helicase_C-like"/>
</dbReference>
<keyword evidence="5" id="KW-0547">Nucleotide-binding</keyword>
<dbReference type="InterPro" id="IPR038718">
    <property type="entry name" value="SNF2-like_sf"/>
</dbReference>
<organism evidence="5 6">
    <name type="scientific">Sarcina ventriculi</name>
    <name type="common">Clostridium ventriculi</name>
    <dbReference type="NCBI Taxonomy" id="1267"/>
    <lineage>
        <taxon>Bacteria</taxon>
        <taxon>Bacillati</taxon>
        <taxon>Bacillota</taxon>
        <taxon>Clostridia</taxon>
        <taxon>Eubacteriales</taxon>
        <taxon>Clostridiaceae</taxon>
        <taxon>Sarcina</taxon>
    </lineage>
</organism>
<dbReference type="InterPro" id="IPR049730">
    <property type="entry name" value="SNF2/RAD54-like_C"/>
</dbReference>
<evidence type="ECO:0000313" key="6">
    <source>
        <dbReference type="Proteomes" id="UP000095488"/>
    </source>
</evidence>
<dbReference type="CDD" id="cd18793">
    <property type="entry name" value="SF2_C_SNF"/>
    <property type="match status" value="1"/>
</dbReference>
<dbReference type="EMBL" id="CYZR01000002">
    <property type="protein sequence ID" value="CUN57918.1"/>
    <property type="molecule type" value="Genomic_DNA"/>
</dbReference>